<keyword evidence="2" id="KW-1185">Reference proteome</keyword>
<dbReference type="InterPro" id="IPR002838">
    <property type="entry name" value="AIM24"/>
</dbReference>
<dbReference type="SUPFAM" id="SSF51219">
    <property type="entry name" value="TRAP-like"/>
    <property type="match status" value="1"/>
</dbReference>
<dbReference type="RefSeq" id="WP_133847483.1">
    <property type="nucleotide sequence ID" value="NZ_SNXZ01000001.1"/>
</dbReference>
<evidence type="ECO:0000313" key="2">
    <source>
        <dbReference type="Proteomes" id="UP000295444"/>
    </source>
</evidence>
<dbReference type="PANTHER" id="PTHR43657">
    <property type="entry name" value="TRYPTOPHAN RNA-BINDING ATTENUATOR PROTEIN-LIKE PROTEIN"/>
    <property type="match status" value="1"/>
</dbReference>
<organism evidence="1 2">
    <name type="scientific">Labedaea rhizosphaerae</name>
    <dbReference type="NCBI Taxonomy" id="598644"/>
    <lineage>
        <taxon>Bacteria</taxon>
        <taxon>Bacillati</taxon>
        <taxon>Actinomycetota</taxon>
        <taxon>Actinomycetes</taxon>
        <taxon>Pseudonocardiales</taxon>
        <taxon>Pseudonocardiaceae</taxon>
        <taxon>Labedaea</taxon>
    </lineage>
</organism>
<dbReference type="Pfam" id="PF01987">
    <property type="entry name" value="AIM24"/>
    <property type="match status" value="1"/>
</dbReference>
<dbReference type="Gene3D" id="3.60.160.10">
    <property type="entry name" value="Mitochondrial biogenesis AIM24"/>
    <property type="match status" value="1"/>
</dbReference>
<name>A0A4R6SKZ6_LABRH</name>
<dbReference type="EMBL" id="SNXZ01000001">
    <property type="protein sequence ID" value="TDQ04607.1"/>
    <property type="molecule type" value="Genomic_DNA"/>
</dbReference>
<dbReference type="PANTHER" id="PTHR43657:SF1">
    <property type="entry name" value="ALTERED INHERITANCE OF MITOCHONDRIA PROTEIN 24, MITOCHONDRIAL"/>
    <property type="match status" value="1"/>
</dbReference>
<dbReference type="Proteomes" id="UP000295444">
    <property type="component" value="Unassembled WGS sequence"/>
</dbReference>
<dbReference type="InterPro" id="IPR036983">
    <property type="entry name" value="AIM24_sf"/>
</dbReference>
<dbReference type="OrthoDB" id="9779518at2"/>
<accession>A0A4R6SKZ6</accession>
<reference evidence="1 2" key="1">
    <citation type="submission" date="2019-03" db="EMBL/GenBank/DDBJ databases">
        <title>Genomic Encyclopedia of Type Strains, Phase IV (KMG-IV): sequencing the most valuable type-strain genomes for metagenomic binning, comparative biology and taxonomic classification.</title>
        <authorList>
            <person name="Goeker M."/>
        </authorList>
    </citation>
    <scope>NUCLEOTIDE SEQUENCE [LARGE SCALE GENOMIC DNA]</scope>
    <source>
        <strain evidence="1 2">DSM 45361</strain>
    </source>
</reference>
<dbReference type="InterPro" id="IPR016031">
    <property type="entry name" value="Trp_RNA-bd_attenuator-like_dom"/>
</dbReference>
<sequence>MQVRTRHTPAFGVARLLLAPGEAALADFGAMIATSFGVVIDVRARTSSRSKGRDAVFTAPVEGGWVDLAPALPGEVYTLELDGVSGWCVARGSRLALASTIRTDASWAGFHQLFGAEHGFVEHISGQGAMVLAGCGAVDVINLEQNEFVTVDPRYLLAYADTVQCRLRAVSQSGHQSVRTGEGLLLDFAGPGKVLTHTRTPAELAAALHRV</sequence>
<proteinExistence type="predicted"/>
<gene>
    <name evidence="1" type="ORF">EV186_101559</name>
</gene>
<protein>
    <submittedName>
        <fullName evidence="1">Uncharacterized protein (AIM24 family)</fullName>
    </submittedName>
</protein>
<evidence type="ECO:0000313" key="1">
    <source>
        <dbReference type="EMBL" id="TDQ04607.1"/>
    </source>
</evidence>
<comment type="caution">
    <text evidence="1">The sequence shown here is derived from an EMBL/GenBank/DDBJ whole genome shotgun (WGS) entry which is preliminary data.</text>
</comment>
<dbReference type="AlphaFoldDB" id="A0A4R6SKZ6"/>